<evidence type="ECO:0000256" key="3">
    <source>
        <dbReference type="ARBA" id="ARBA00006743"/>
    </source>
</evidence>
<dbReference type="GO" id="GO:0035999">
    <property type="term" value="P:tetrahydrofolate interconversion"/>
    <property type="evidence" value="ECO:0007669"/>
    <property type="project" value="UniProtKB-UniPathway"/>
</dbReference>
<dbReference type="Pfam" id="PF02219">
    <property type="entry name" value="MTHFR"/>
    <property type="match status" value="1"/>
</dbReference>
<evidence type="ECO:0000256" key="2">
    <source>
        <dbReference type="ARBA" id="ARBA00004777"/>
    </source>
</evidence>
<dbReference type="EMBL" id="CP000863">
    <property type="protein sequence ID" value="ACC57849.1"/>
    <property type="molecule type" value="Genomic_DNA"/>
</dbReference>
<dbReference type="Proteomes" id="UP000008839">
    <property type="component" value="Chromosome"/>
</dbReference>
<dbReference type="InterPro" id="IPR029041">
    <property type="entry name" value="FAD-linked_oxidoreductase-like"/>
</dbReference>
<dbReference type="CDD" id="cd00537">
    <property type="entry name" value="MTHFR"/>
    <property type="match status" value="1"/>
</dbReference>
<dbReference type="PANTHER" id="PTHR45754:SF3">
    <property type="entry name" value="METHYLENETETRAHYDROFOLATE REDUCTASE (NADPH)"/>
    <property type="match status" value="1"/>
</dbReference>
<keyword evidence="5 12" id="KW-0285">Flavoprotein</keyword>
<dbReference type="KEGG" id="abc:ACICU_02537"/>
<accession>A0A7U3Y1I8</accession>
<evidence type="ECO:0000256" key="8">
    <source>
        <dbReference type="ARBA" id="ARBA00023027"/>
    </source>
</evidence>
<evidence type="ECO:0000256" key="6">
    <source>
        <dbReference type="ARBA" id="ARBA00022827"/>
    </source>
</evidence>
<dbReference type="GO" id="GO:0009086">
    <property type="term" value="P:methionine biosynthetic process"/>
    <property type="evidence" value="ECO:0007669"/>
    <property type="project" value="UniProtKB-KW"/>
</dbReference>
<dbReference type="InterPro" id="IPR004620">
    <property type="entry name" value="MTHF_reductase_bac"/>
</dbReference>
<evidence type="ECO:0000256" key="1">
    <source>
        <dbReference type="ARBA" id="ARBA00001974"/>
    </source>
</evidence>
<dbReference type="Gene3D" id="3.20.20.220">
    <property type="match status" value="1"/>
</dbReference>
<dbReference type="UniPathway" id="UPA00193"/>
<protein>
    <recommendedName>
        <fullName evidence="12">Methylenetetrahydrofolate reductase</fullName>
        <ecNumber evidence="12">1.5.1.54</ecNumber>
    </recommendedName>
</protein>
<evidence type="ECO:0000313" key="14">
    <source>
        <dbReference type="Proteomes" id="UP000008839"/>
    </source>
</evidence>
<organism evidence="13 14">
    <name type="scientific">Acinetobacter baumannii (strain ACICU)</name>
    <dbReference type="NCBI Taxonomy" id="405416"/>
    <lineage>
        <taxon>Bacteria</taxon>
        <taxon>Pseudomonadati</taxon>
        <taxon>Pseudomonadota</taxon>
        <taxon>Gammaproteobacteria</taxon>
        <taxon>Moraxellales</taxon>
        <taxon>Moraxellaceae</taxon>
        <taxon>Acinetobacter</taxon>
        <taxon>Acinetobacter calcoaceticus/baumannii complex</taxon>
    </lineage>
</organism>
<sequence>MFRCLQGFDMTKRTPISFEFFPPKTDAGAEKLRIVHQELQQLNPEFFSITYGAGGSTRERTLAAIEDFNGKGTPVAPHLSCIGDDKTRIAELLDLYKAQGIDRIVALRGDLPSGQVGLGELPYAQDLVRFIREHSGDHFHIEVAAYPEMHPQAESLDSDIQRFIEKVQAGANAGITQFFFNPDSYFYFIERLDKAGINIPVAPGIMPITNASNLIRFADGTGAEIPRWIRKQLQAYGDDSESIKAFGHEVVVKLCERLIAGGAPSLHFYSMNQVEPTRQLVVDLGLN</sequence>
<evidence type="ECO:0000256" key="5">
    <source>
        <dbReference type="ARBA" id="ARBA00022630"/>
    </source>
</evidence>
<comment type="pathway">
    <text evidence="2 12">One-carbon metabolism; tetrahydrofolate interconversion.</text>
</comment>
<name>A0A7U3Y1I8_ACIBC</name>
<dbReference type="GO" id="GO:0005829">
    <property type="term" value="C:cytosol"/>
    <property type="evidence" value="ECO:0007669"/>
    <property type="project" value="InterPro"/>
</dbReference>
<dbReference type="GO" id="GO:0071949">
    <property type="term" value="F:FAD binding"/>
    <property type="evidence" value="ECO:0007669"/>
    <property type="project" value="TreeGrafter"/>
</dbReference>
<comment type="similarity">
    <text evidence="3 12">Belongs to the methylenetetrahydrofolate reductase family.</text>
</comment>
<keyword evidence="6 12" id="KW-0274">FAD</keyword>
<gene>
    <name evidence="13" type="ordered locus">ACICU_02537</name>
</gene>
<dbReference type="InterPro" id="IPR003171">
    <property type="entry name" value="Mehydrof_redctse-like"/>
</dbReference>
<dbReference type="EC" id="1.5.1.54" evidence="12"/>
<keyword evidence="9" id="KW-0486">Methionine biosynthesis</keyword>
<comment type="cofactor">
    <cofactor evidence="1 12">
        <name>FAD</name>
        <dbReference type="ChEBI" id="CHEBI:57692"/>
    </cofactor>
</comment>
<dbReference type="AlphaFoldDB" id="A0A7U3Y1I8"/>
<dbReference type="PANTHER" id="PTHR45754">
    <property type="entry name" value="METHYLENETETRAHYDROFOLATE REDUCTASE"/>
    <property type="match status" value="1"/>
</dbReference>
<proteinExistence type="inferred from homology"/>
<comment type="pathway">
    <text evidence="10">Amino-acid biosynthesis; L-methionine biosynthesis via de novo pathway.</text>
</comment>
<keyword evidence="4" id="KW-0028">Amino-acid biosynthesis</keyword>
<evidence type="ECO:0000313" key="13">
    <source>
        <dbReference type="EMBL" id="ACC57849.1"/>
    </source>
</evidence>
<evidence type="ECO:0000256" key="12">
    <source>
        <dbReference type="RuleBase" id="RU003862"/>
    </source>
</evidence>
<evidence type="ECO:0000256" key="7">
    <source>
        <dbReference type="ARBA" id="ARBA00023002"/>
    </source>
</evidence>
<reference evidence="13 14" key="1">
    <citation type="journal article" date="2008" name="Antimicrob. Agents Chemother.">
        <title>Whole-genome pyrosequencing of an epidemic multidrug-resistant Acinetobacter baumannii strain belonging to the European clone II group.</title>
        <authorList>
            <person name="Iacono M."/>
            <person name="Villa L."/>
            <person name="Fortini D."/>
            <person name="Bordoni R."/>
            <person name="Imperi F."/>
            <person name="Bonnal R.J."/>
            <person name="Sicheritz-Ponten T."/>
            <person name="De Bellis G."/>
            <person name="Visca P."/>
            <person name="Cassone A."/>
            <person name="Carattoli A."/>
        </authorList>
    </citation>
    <scope>NUCLEOTIDE SEQUENCE [LARGE SCALE GENOMIC DNA]</scope>
    <source>
        <strain evidence="13 14">ACICU</strain>
    </source>
</reference>
<keyword evidence="7 12" id="KW-0560">Oxidoreductase</keyword>
<comment type="catalytic activity">
    <reaction evidence="11">
        <text>(6S)-5-methyl-5,6,7,8-tetrahydrofolate + NAD(+) = (6R)-5,10-methylene-5,6,7,8-tetrahydrofolate + NADH + H(+)</text>
        <dbReference type="Rhea" id="RHEA:19821"/>
        <dbReference type="ChEBI" id="CHEBI:15378"/>
        <dbReference type="ChEBI" id="CHEBI:15636"/>
        <dbReference type="ChEBI" id="CHEBI:18608"/>
        <dbReference type="ChEBI" id="CHEBI:57540"/>
        <dbReference type="ChEBI" id="CHEBI:57945"/>
        <dbReference type="EC" id="1.5.1.54"/>
    </reaction>
    <physiologicalReaction direction="right-to-left" evidence="11">
        <dbReference type="Rhea" id="RHEA:19823"/>
    </physiologicalReaction>
</comment>
<evidence type="ECO:0000256" key="4">
    <source>
        <dbReference type="ARBA" id="ARBA00022605"/>
    </source>
</evidence>
<dbReference type="GO" id="GO:0106312">
    <property type="term" value="F:methylenetetrahydrofolate reductase (NADH) activity"/>
    <property type="evidence" value="ECO:0007669"/>
    <property type="project" value="UniProtKB-EC"/>
</dbReference>
<keyword evidence="8" id="KW-0520">NAD</keyword>
<evidence type="ECO:0000256" key="11">
    <source>
        <dbReference type="ARBA" id="ARBA00048628"/>
    </source>
</evidence>
<evidence type="ECO:0000256" key="10">
    <source>
        <dbReference type="ARBA" id="ARBA00034478"/>
    </source>
</evidence>
<evidence type="ECO:0000256" key="9">
    <source>
        <dbReference type="ARBA" id="ARBA00023167"/>
    </source>
</evidence>
<dbReference type="SUPFAM" id="SSF51730">
    <property type="entry name" value="FAD-linked oxidoreductase"/>
    <property type="match status" value="1"/>
</dbReference>
<dbReference type="NCBIfam" id="TIGR00676">
    <property type="entry name" value="fadh2"/>
    <property type="match status" value="1"/>
</dbReference>